<dbReference type="SUPFAM" id="SSF53271">
    <property type="entry name" value="PRTase-like"/>
    <property type="match status" value="1"/>
</dbReference>
<feature type="binding site" evidence="6">
    <location>
        <position position="94"/>
    </location>
    <ligand>
        <name>5-phospho-alpha-D-ribose 1-diphosphate</name>
        <dbReference type="ChEBI" id="CHEBI:58017"/>
        <note>ligand shared between dimeric partners</note>
    </ligand>
</feature>
<feature type="binding site" description="in other chain" evidence="6">
    <location>
        <begin position="120"/>
        <end position="128"/>
    </location>
    <ligand>
        <name>5-phospho-alpha-D-ribose 1-diphosphate</name>
        <dbReference type="ChEBI" id="CHEBI:58017"/>
        <note>ligand shared between dimeric partners</note>
    </ligand>
</feature>
<dbReference type="RefSeq" id="WP_263071304.1">
    <property type="nucleotide sequence ID" value="NZ_JAOUSF010000001.1"/>
</dbReference>
<sequence length="210" mass="22872">MERLLAEKLLEINAVSLSPEQPYTWSSGIISPIYCDNRITLGYPALRKEIANGLARLIETNFSEVDVVAGTATAGIPHAAWVSDYLDLPMCYVRSSAKGHGKGKRIEGKAEAGNRVVIVEDLISTGKSAIDAAKALQDEGCIVLGIVSIFTYELAEAKQPFAESGIPYYSLSNFSSLIEVAKDKGFISQQAVDYILSWKENPKEWGAIKK</sequence>
<feature type="binding site" evidence="6">
    <location>
        <position position="98"/>
    </location>
    <ligand>
        <name>5-phospho-alpha-D-ribose 1-diphosphate</name>
        <dbReference type="ChEBI" id="CHEBI:58017"/>
        <note>ligand shared between dimeric partners</note>
    </ligand>
</feature>
<dbReference type="PANTHER" id="PTHR19278">
    <property type="entry name" value="OROTATE PHOSPHORIBOSYLTRANSFERASE"/>
    <property type="match status" value="1"/>
</dbReference>
<dbReference type="GO" id="GO:0019856">
    <property type="term" value="P:pyrimidine nucleobase biosynthetic process"/>
    <property type="evidence" value="ECO:0007669"/>
    <property type="project" value="TreeGrafter"/>
</dbReference>
<evidence type="ECO:0000256" key="4">
    <source>
        <dbReference type="ARBA" id="ARBA00022679"/>
    </source>
</evidence>
<keyword evidence="5 6" id="KW-0665">Pyrimidine biosynthesis</keyword>
<comment type="similarity">
    <text evidence="6">Belongs to the purine/pyrimidine phosphoribosyltransferase family. PyrE subfamily.</text>
</comment>
<reference evidence="8" key="1">
    <citation type="submission" date="2022-10" db="EMBL/GenBank/DDBJ databases">
        <title>Description of Fervidibacillus gen. nov. in the family Fervidibacillaceae fam. nov. with two species, Fervidibacillus albus sp. nov., and Fervidibacillus halotolerans sp. nov., isolated from tidal flat sediments.</title>
        <authorList>
            <person name="Kwon K.K."/>
            <person name="Yang S.-H."/>
        </authorList>
    </citation>
    <scope>NUCLEOTIDE SEQUENCE</scope>
    <source>
        <strain evidence="8">JCM 19140</strain>
    </source>
</reference>
<dbReference type="EC" id="2.4.2.10" evidence="2 6"/>
<evidence type="ECO:0000256" key="1">
    <source>
        <dbReference type="ARBA" id="ARBA00004889"/>
    </source>
</evidence>
<dbReference type="InterPro" id="IPR023031">
    <property type="entry name" value="OPRT"/>
</dbReference>
<dbReference type="InterPro" id="IPR029057">
    <property type="entry name" value="PRTase-like"/>
</dbReference>
<protein>
    <recommendedName>
        <fullName evidence="2 6">Orotate phosphoribosyltransferase</fullName>
        <shortName evidence="6">OPRT</shortName>
        <shortName evidence="6">OPRTase</shortName>
        <ecNumber evidence="2 6">2.4.2.10</ecNumber>
    </recommendedName>
</protein>
<evidence type="ECO:0000256" key="3">
    <source>
        <dbReference type="ARBA" id="ARBA00022676"/>
    </source>
</evidence>
<name>A0AAE3IR52_9BACI</name>
<accession>A0AAE3IR52</accession>
<dbReference type="AlphaFoldDB" id="A0AAE3IR52"/>
<dbReference type="Pfam" id="PF00156">
    <property type="entry name" value="Pribosyltran"/>
    <property type="match status" value="1"/>
</dbReference>
<dbReference type="Proteomes" id="UP001209318">
    <property type="component" value="Unassembled WGS sequence"/>
</dbReference>
<dbReference type="HAMAP" id="MF_01208">
    <property type="entry name" value="PyrE"/>
    <property type="match status" value="1"/>
</dbReference>
<evidence type="ECO:0000259" key="7">
    <source>
        <dbReference type="Pfam" id="PF00156"/>
    </source>
</evidence>
<comment type="subunit">
    <text evidence="6">Homodimer.</text>
</comment>
<dbReference type="Gene3D" id="3.40.50.2020">
    <property type="match status" value="1"/>
</dbReference>
<dbReference type="InterPro" id="IPR000836">
    <property type="entry name" value="PRTase_dom"/>
</dbReference>
<dbReference type="GO" id="GO:0004588">
    <property type="term" value="F:orotate phosphoribosyltransferase activity"/>
    <property type="evidence" value="ECO:0007669"/>
    <property type="project" value="UniProtKB-UniRule"/>
</dbReference>
<comment type="caution">
    <text evidence="8">The sequence shown here is derived from an EMBL/GenBank/DDBJ whole genome shotgun (WGS) entry which is preliminary data.</text>
</comment>
<feature type="binding site" evidence="6">
    <location>
        <position position="124"/>
    </location>
    <ligand>
        <name>orotate</name>
        <dbReference type="ChEBI" id="CHEBI:30839"/>
    </ligand>
</feature>
<dbReference type="CDD" id="cd06223">
    <property type="entry name" value="PRTases_typeI"/>
    <property type="match status" value="1"/>
</dbReference>
<evidence type="ECO:0000313" key="9">
    <source>
        <dbReference type="Proteomes" id="UP001209318"/>
    </source>
</evidence>
<keyword evidence="9" id="KW-1185">Reference proteome</keyword>
<comment type="caution">
    <text evidence="6">Lacks conserved residue(s) required for the propagation of feature annotation.</text>
</comment>
<evidence type="ECO:0000256" key="5">
    <source>
        <dbReference type="ARBA" id="ARBA00022975"/>
    </source>
</evidence>
<keyword evidence="4 6" id="KW-0808">Transferase</keyword>
<evidence type="ECO:0000256" key="6">
    <source>
        <dbReference type="HAMAP-Rule" id="MF_01208"/>
    </source>
</evidence>
<keyword evidence="3 6" id="KW-0328">Glycosyltransferase</keyword>
<dbReference type="InterPro" id="IPR004467">
    <property type="entry name" value="Or_phspho_trans_dom"/>
</dbReference>
<evidence type="ECO:0000313" key="8">
    <source>
        <dbReference type="EMBL" id="MCU9612168.1"/>
    </source>
</evidence>
<dbReference type="PANTHER" id="PTHR19278:SF9">
    <property type="entry name" value="URIDINE 5'-MONOPHOSPHATE SYNTHASE"/>
    <property type="match status" value="1"/>
</dbReference>
<gene>
    <name evidence="6 8" type="primary">pyrE</name>
    <name evidence="8" type="ORF">OEV98_01165</name>
</gene>
<evidence type="ECO:0000256" key="2">
    <source>
        <dbReference type="ARBA" id="ARBA00011971"/>
    </source>
</evidence>
<dbReference type="NCBIfam" id="TIGR00336">
    <property type="entry name" value="pyrE"/>
    <property type="match status" value="1"/>
</dbReference>
<proteinExistence type="inferred from homology"/>
<organism evidence="8 9">
    <name type="scientific">Perspicuibacillus lycopersici</name>
    <dbReference type="NCBI Taxonomy" id="1325689"/>
    <lineage>
        <taxon>Bacteria</taxon>
        <taxon>Bacillati</taxon>
        <taxon>Bacillota</taxon>
        <taxon>Bacilli</taxon>
        <taxon>Bacillales</taxon>
        <taxon>Bacillaceae</taxon>
        <taxon>Perspicuibacillus</taxon>
    </lineage>
</organism>
<keyword evidence="6" id="KW-0460">Magnesium</keyword>
<comment type="pathway">
    <text evidence="1 6">Pyrimidine metabolism; UMP biosynthesis via de novo pathway; UMP from orotate: step 1/2.</text>
</comment>
<dbReference type="GO" id="GO:0044205">
    <property type="term" value="P:'de novo' UMP biosynthetic process"/>
    <property type="evidence" value="ECO:0007669"/>
    <property type="project" value="UniProtKB-UniRule"/>
</dbReference>
<dbReference type="EMBL" id="JAOUSF010000001">
    <property type="protein sequence ID" value="MCU9612168.1"/>
    <property type="molecule type" value="Genomic_DNA"/>
</dbReference>
<comment type="catalytic activity">
    <reaction evidence="6">
        <text>orotidine 5'-phosphate + diphosphate = orotate + 5-phospho-alpha-D-ribose 1-diphosphate</text>
        <dbReference type="Rhea" id="RHEA:10380"/>
        <dbReference type="ChEBI" id="CHEBI:30839"/>
        <dbReference type="ChEBI" id="CHEBI:33019"/>
        <dbReference type="ChEBI" id="CHEBI:57538"/>
        <dbReference type="ChEBI" id="CHEBI:58017"/>
        <dbReference type="EC" id="2.4.2.10"/>
    </reaction>
</comment>
<dbReference type="GO" id="GO:0000287">
    <property type="term" value="F:magnesium ion binding"/>
    <property type="evidence" value="ECO:0007669"/>
    <property type="project" value="UniProtKB-UniRule"/>
</dbReference>
<comment type="cofactor">
    <cofactor evidence="6">
        <name>Mg(2+)</name>
        <dbReference type="ChEBI" id="CHEBI:18420"/>
    </cofactor>
</comment>
<feature type="binding site" evidence="6">
    <location>
        <position position="100"/>
    </location>
    <ligand>
        <name>5-phospho-alpha-D-ribose 1-diphosphate</name>
        <dbReference type="ChEBI" id="CHEBI:58017"/>
        <note>ligand shared between dimeric partners</note>
    </ligand>
</feature>
<comment type="function">
    <text evidence="6">Catalyzes the transfer of a ribosyl phosphate group from 5-phosphoribose 1-diphosphate to orotate, leading to the formation of orotidine monophosphate (OMP).</text>
</comment>
<feature type="domain" description="Phosphoribosyltransferase" evidence="7">
    <location>
        <begin position="45"/>
        <end position="150"/>
    </location>
</feature>